<evidence type="ECO:0000256" key="1">
    <source>
        <dbReference type="ARBA" id="ARBA00004141"/>
    </source>
</evidence>
<reference evidence="8" key="2">
    <citation type="submission" date="2011-02" db="EMBL/GenBank/DDBJ databases">
        <title>The complete genome of Fluviicola taffensis DSM 16823.</title>
        <authorList>
            <consortium name="US DOE Joint Genome Institute (JGI-PGF)"/>
            <person name="Lucas S."/>
            <person name="Copeland A."/>
            <person name="Lapidus A."/>
            <person name="Bruce D."/>
            <person name="Goodwin L."/>
            <person name="Pitluck S."/>
            <person name="Kyrpides N."/>
            <person name="Mavromatis K."/>
            <person name="Ivanova N."/>
            <person name="Mikhailova N."/>
            <person name="Pagani I."/>
            <person name="Chertkov O."/>
            <person name="Detter J.C."/>
            <person name="Han C."/>
            <person name="Tapia R."/>
            <person name="Land M."/>
            <person name="Hauser L."/>
            <person name="Markowitz V."/>
            <person name="Cheng J.-F."/>
            <person name="Hugenholtz P."/>
            <person name="Woyke T."/>
            <person name="Wu D."/>
            <person name="Tindall B."/>
            <person name="Pomrenke H.G."/>
            <person name="Brambilla E."/>
            <person name="Klenk H.-P."/>
            <person name="Eisen J.A."/>
        </authorList>
    </citation>
    <scope>NUCLEOTIDE SEQUENCE [LARGE SCALE GENOMIC DNA]</scope>
    <source>
        <strain evidence="8">DSM 16823 / RW262 / RW262</strain>
    </source>
</reference>
<dbReference type="HOGENOM" id="CLU_031275_0_0_10"/>
<dbReference type="eggNOG" id="COG0628">
    <property type="taxonomic scope" value="Bacteria"/>
</dbReference>
<evidence type="ECO:0000256" key="6">
    <source>
        <dbReference type="SAM" id="Phobius"/>
    </source>
</evidence>
<dbReference type="OrthoDB" id="9793390at2"/>
<comment type="subcellular location">
    <subcellularLocation>
        <location evidence="1">Membrane</location>
        <topology evidence="1">Multi-pass membrane protein</topology>
    </subcellularLocation>
</comment>
<dbReference type="RefSeq" id="WP_013687200.1">
    <property type="nucleotide sequence ID" value="NC_015321.1"/>
</dbReference>
<dbReference type="PANTHER" id="PTHR21716">
    <property type="entry name" value="TRANSMEMBRANE PROTEIN"/>
    <property type="match status" value="1"/>
</dbReference>
<keyword evidence="3 6" id="KW-0812">Transmembrane</keyword>
<dbReference type="Proteomes" id="UP000007463">
    <property type="component" value="Chromosome"/>
</dbReference>
<evidence type="ECO:0008006" key="9">
    <source>
        <dbReference type="Google" id="ProtNLM"/>
    </source>
</evidence>
<feature type="transmembrane region" description="Helical" evidence="6">
    <location>
        <begin position="229"/>
        <end position="256"/>
    </location>
</feature>
<dbReference type="KEGG" id="fte:Fluta_2445"/>
<organism evidence="7 8">
    <name type="scientific">Fluviicola taffensis (strain DSM 16823 / NCIMB 13979 / RW262)</name>
    <dbReference type="NCBI Taxonomy" id="755732"/>
    <lineage>
        <taxon>Bacteria</taxon>
        <taxon>Pseudomonadati</taxon>
        <taxon>Bacteroidota</taxon>
        <taxon>Flavobacteriia</taxon>
        <taxon>Flavobacteriales</taxon>
        <taxon>Crocinitomicaceae</taxon>
        <taxon>Fluviicola</taxon>
    </lineage>
</organism>
<protein>
    <recommendedName>
        <fullName evidence="9">Permease</fullName>
    </recommendedName>
</protein>
<feature type="transmembrane region" description="Helical" evidence="6">
    <location>
        <begin position="138"/>
        <end position="165"/>
    </location>
</feature>
<reference evidence="7 8" key="1">
    <citation type="journal article" date="2011" name="Stand. Genomic Sci.">
        <title>Complete genome sequence of the gliding freshwater bacterium Fluviicola taffensis type strain (RW262).</title>
        <authorList>
            <person name="Woyke T."/>
            <person name="Chertkov O."/>
            <person name="Lapidus A."/>
            <person name="Nolan M."/>
            <person name="Lucas S."/>
            <person name="Del Rio T.G."/>
            <person name="Tice H."/>
            <person name="Cheng J.F."/>
            <person name="Tapia R."/>
            <person name="Han C."/>
            <person name="Goodwin L."/>
            <person name="Pitluck S."/>
            <person name="Liolios K."/>
            <person name="Pagani I."/>
            <person name="Ivanova N."/>
            <person name="Huntemann M."/>
            <person name="Mavromatis K."/>
            <person name="Mikhailova N."/>
            <person name="Pati A."/>
            <person name="Chen A."/>
            <person name="Palaniappan K."/>
            <person name="Land M."/>
            <person name="Hauser L."/>
            <person name="Brambilla E.M."/>
            <person name="Rohde M."/>
            <person name="Mwirichia R."/>
            <person name="Sikorski J."/>
            <person name="Tindall B.J."/>
            <person name="Goker M."/>
            <person name="Bristow J."/>
            <person name="Eisen J.A."/>
            <person name="Markowitz V."/>
            <person name="Hugenholtz P."/>
            <person name="Klenk H.P."/>
            <person name="Kyrpides N.C."/>
        </authorList>
    </citation>
    <scope>NUCLEOTIDE SEQUENCE [LARGE SCALE GENOMIC DNA]</scope>
    <source>
        <strain evidence="8">DSM 16823 / RW262 / RW262</strain>
    </source>
</reference>
<sequence precursor="true">MENTPKRIAKIQTTSHALIILALLVVILYLGRSLIIPLIFGVILWLLMRKVRSLFYVIGLKDRWFPKALKTLLSTGILFSLVWVIGLIFERNIQELIKYYDVYNTNLTSILKDFDSLSSYKIEDITKSFNSNDLITKYFSSVLMSLQTIISNVVIVLIYMLFIILEESSFKFKVKALFPNPVMYDERILVIRRIEKAITDYLGIKSLIALVSSVIAYSLLTLMGLNAPFFWALLIFMFSFIPFFGVLISSFLPALFAIVQFGSYSESLIILFSLGSVQFIAGNIVEPKIMGNTMNVSPLVVILSLGFWGFIWGLPGMFLSVPITVIMVIVFSKFESTRGIAIILSEKGEIEH</sequence>
<feature type="transmembrane region" description="Helical" evidence="6">
    <location>
        <begin position="305"/>
        <end position="331"/>
    </location>
</feature>
<dbReference type="STRING" id="755732.Fluta_2445"/>
<dbReference type="InterPro" id="IPR002549">
    <property type="entry name" value="AI-2E-like"/>
</dbReference>
<dbReference type="EMBL" id="CP002542">
    <property type="protein sequence ID" value="AEA44430.1"/>
    <property type="molecule type" value="Genomic_DNA"/>
</dbReference>
<dbReference type="AlphaFoldDB" id="F2ID36"/>
<keyword evidence="8" id="KW-1185">Reference proteome</keyword>
<evidence type="ECO:0000256" key="4">
    <source>
        <dbReference type="ARBA" id="ARBA00022989"/>
    </source>
</evidence>
<feature type="transmembrane region" description="Helical" evidence="6">
    <location>
        <begin position="202"/>
        <end position="223"/>
    </location>
</feature>
<dbReference type="Pfam" id="PF01594">
    <property type="entry name" value="AI-2E_transport"/>
    <property type="match status" value="1"/>
</dbReference>
<keyword evidence="4 6" id="KW-1133">Transmembrane helix</keyword>
<proteinExistence type="inferred from homology"/>
<dbReference type="GO" id="GO:0055085">
    <property type="term" value="P:transmembrane transport"/>
    <property type="evidence" value="ECO:0007669"/>
    <property type="project" value="TreeGrafter"/>
</dbReference>
<keyword evidence="5 6" id="KW-0472">Membrane</keyword>
<gene>
    <name evidence="7" type="ordered locus">Fluta_2445</name>
</gene>
<feature type="transmembrane region" description="Helical" evidence="6">
    <location>
        <begin position="20"/>
        <end position="47"/>
    </location>
</feature>
<evidence type="ECO:0000313" key="7">
    <source>
        <dbReference type="EMBL" id="AEA44430.1"/>
    </source>
</evidence>
<evidence type="ECO:0000256" key="3">
    <source>
        <dbReference type="ARBA" id="ARBA00022692"/>
    </source>
</evidence>
<feature type="transmembrane region" description="Helical" evidence="6">
    <location>
        <begin position="68"/>
        <end position="89"/>
    </location>
</feature>
<dbReference type="GO" id="GO:0016020">
    <property type="term" value="C:membrane"/>
    <property type="evidence" value="ECO:0007669"/>
    <property type="project" value="UniProtKB-SubCell"/>
</dbReference>
<feature type="transmembrane region" description="Helical" evidence="6">
    <location>
        <begin position="268"/>
        <end position="285"/>
    </location>
</feature>
<evidence type="ECO:0000256" key="2">
    <source>
        <dbReference type="ARBA" id="ARBA00009773"/>
    </source>
</evidence>
<name>F2ID36_FLUTR</name>
<dbReference type="PANTHER" id="PTHR21716:SF64">
    <property type="entry name" value="AI-2 TRANSPORT PROTEIN TQSA"/>
    <property type="match status" value="1"/>
</dbReference>
<comment type="similarity">
    <text evidence="2">Belongs to the autoinducer-2 exporter (AI-2E) (TC 2.A.86) family.</text>
</comment>
<evidence type="ECO:0000256" key="5">
    <source>
        <dbReference type="ARBA" id="ARBA00023136"/>
    </source>
</evidence>
<evidence type="ECO:0000313" key="8">
    <source>
        <dbReference type="Proteomes" id="UP000007463"/>
    </source>
</evidence>
<accession>F2ID36</accession>